<name>N1Q9B2_PSEFD</name>
<feature type="compositionally biased region" description="Low complexity" evidence="1">
    <location>
        <begin position="85"/>
        <end position="100"/>
    </location>
</feature>
<dbReference type="RefSeq" id="XP_007920897.1">
    <property type="nucleotide sequence ID" value="XM_007922706.1"/>
</dbReference>
<evidence type="ECO:0000256" key="1">
    <source>
        <dbReference type="SAM" id="MobiDB-lite"/>
    </source>
</evidence>
<feature type="region of interest" description="Disordered" evidence="1">
    <location>
        <begin position="17"/>
        <end position="144"/>
    </location>
</feature>
<proteinExistence type="predicted"/>
<organism evidence="2 3">
    <name type="scientific">Pseudocercospora fijiensis (strain CIRAD86)</name>
    <name type="common">Black leaf streak disease fungus</name>
    <name type="synonym">Mycosphaerella fijiensis</name>
    <dbReference type="NCBI Taxonomy" id="383855"/>
    <lineage>
        <taxon>Eukaryota</taxon>
        <taxon>Fungi</taxon>
        <taxon>Dikarya</taxon>
        <taxon>Ascomycota</taxon>
        <taxon>Pezizomycotina</taxon>
        <taxon>Dothideomycetes</taxon>
        <taxon>Dothideomycetidae</taxon>
        <taxon>Mycosphaerellales</taxon>
        <taxon>Mycosphaerellaceae</taxon>
        <taxon>Pseudocercospora</taxon>
    </lineage>
</organism>
<feature type="compositionally biased region" description="Polar residues" evidence="1">
    <location>
        <begin position="121"/>
        <end position="130"/>
    </location>
</feature>
<dbReference type="Proteomes" id="UP000016932">
    <property type="component" value="Unassembled WGS sequence"/>
</dbReference>
<accession>N1Q9B2</accession>
<dbReference type="VEuPathDB" id="FungiDB:MYCFIDRAFT_169295"/>
<dbReference type="GeneID" id="19332345"/>
<evidence type="ECO:0000313" key="2">
    <source>
        <dbReference type="EMBL" id="EME87478.1"/>
    </source>
</evidence>
<dbReference type="AlphaFoldDB" id="N1Q9B2"/>
<dbReference type="KEGG" id="pfj:MYCFIDRAFT_169295"/>
<gene>
    <name evidence="2" type="ORF">MYCFIDRAFT_169295</name>
</gene>
<dbReference type="EMBL" id="KB446555">
    <property type="protein sequence ID" value="EME87478.1"/>
    <property type="molecule type" value="Genomic_DNA"/>
</dbReference>
<feature type="compositionally biased region" description="Basic and acidic residues" evidence="1">
    <location>
        <begin position="133"/>
        <end position="144"/>
    </location>
</feature>
<dbReference type="HOGENOM" id="CLU_1005188_0_0_1"/>
<sequence length="277" mass="30470">MWHNYIDLDVCALSDHRDQREPRASGSLPKAERDRGAHKKLDQDHLLSRSVSCGPGLLLGQRKKPSQISLDQTDMSSPSDQSLYTASTRAGSTSTASTQTLVEAEKRSSISRAMDKIRSKVTGSERLSSDISESEKAKAKEIEKQKRKEDMAFLGPVTPLALRKSARPESPGWRKAVAVLLLSSDEASKRQQFAVKECRRLERSECPKASKGSNELSGPGCSPFAAFLELSRCRSAASLMSLTRDWFVVCTDRVSTAGGLTMEWSGLSLEYLALNYP</sequence>
<feature type="compositionally biased region" description="Basic and acidic residues" evidence="1">
    <location>
        <begin position="103"/>
        <end position="118"/>
    </location>
</feature>
<feature type="compositionally biased region" description="Basic and acidic residues" evidence="1">
    <location>
        <begin position="30"/>
        <end position="47"/>
    </location>
</feature>
<reference evidence="2 3" key="1">
    <citation type="journal article" date="2012" name="PLoS Pathog.">
        <title>Diverse lifestyles and strategies of plant pathogenesis encoded in the genomes of eighteen Dothideomycetes fungi.</title>
        <authorList>
            <person name="Ohm R.A."/>
            <person name="Feau N."/>
            <person name="Henrissat B."/>
            <person name="Schoch C.L."/>
            <person name="Horwitz B.A."/>
            <person name="Barry K.W."/>
            <person name="Condon B.J."/>
            <person name="Copeland A.C."/>
            <person name="Dhillon B."/>
            <person name="Glaser F."/>
            <person name="Hesse C.N."/>
            <person name="Kosti I."/>
            <person name="LaButti K."/>
            <person name="Lindquist E.A."/>
            <person name="Lucas S."/>
            <person name="Salamov A.A."/>
            <person name="Bradshaw R.E."/>
            <person name="Ciuffetti L."/>
            <person name="Hamelin R.C."/>
            <person name="Kema G.H.J."/>
            <person name="Lawrence C."/>
            <person name="Scott J.A."/>
            <person name="Spatafora J.W."/>
            <person name="Turgeon B.G."/>
            <person name="de Wit P.J.G.M."/>
            <person name="Zhong S."/>
            <person name="Goodwin S.B."/>
            <person name="Grigoriev I.V."/>
        </authorList>
    </citation>
    <scope>NUCLEOTIDE SEQUENCE [LARGE SCALE GENOMIC DNA]</scope>
    <source>
        <strain evidence="2 3">CIRAD86</strain>
    </source>
</reference>
<feature type="compositionally biased region" description="Polar residues" evidence="1">
    <location>
        <begin position="66"/>
        <end position="84"/>
    </location>
</feature>
<evidence type="ECO:0000313" key="3">
    <source>
        <dbReference type="Proteomes" id="UP000016932"/>
    </source>
</evidence>
<protein>
    <submittedName>
        <fullName evidence="2">Uncharacterized protein</fullName>
    </submittedName>
</protein>
<keyword evidence="3" id="KW-1185">Reference proteome</keyword>